<protein>
    <submittedName>
        <fullName evidence="2">Uncharacterized protein</fullName>
    </submittedName>
</protein>
<reference evidence="2 3" key="1">
    <citation type="submission" date="2015-07" db="EMBL/GenBank/DDBJ databases">
        <authorList>
            <person name="Govender S."/>
            <person name="Catinas O."/>
            <person name="Khaba T."/>
            <person name="Moti D."/>
            <person name="Rampersad S."/>
            <person name="Larsen M.H."/>
            <person name="Russell D.A."/>
            <person name="Bowman C.A."/>
            <person name="Pope W.H."/>
            <person name="Mavrich T.N."/>
            <person name="Guerrero C.A."/>
            <person name="Jacobs-Sera D."/>
            <person name="Hendrix R.W."/>
            <person name="Hatfull G.F."/>
        </authorList>
    </citation>
    <scope>NUCLEOTIDE SEQUENCE [LARGE SCALE GENOMIC DNA]</scope>
</reference>
<name>A0A0K2FNN1_9CAUD</name>
<accession>A0A0K2FNN1</accession>
<evidence type="ECO:0000313" key="3">
    <source>
        <dbReference type="Proteomes" id="UP000204216"/>
    </source>
</evidence>
<sequence length="71" mass="7416">MPDVSPVRVGTSTTTRTTETTTHTGEPMSDHTGTEWTDATFAHCAAAHTTRGAAPAPAPDANHPRTTKGDE</sequence>
<feature type="region of interest" description="Disordered" evidence="1">
    <location>
        <begin position="1"/>
        <end position="71"/>
    </location>
</feature>
<organism evidence="2 3">
    <name type="scientific">Mycobacterium phage PopTart</name>
    <dbReference type="NCBI Taxonomy" id="1698712"/>
    <lineage>
        <taxon>Viruses</taxon>
        <taxon>Duplodnaviria</taxon>
        <taxon>Heunggongvirae</taxon>
        <taxon>Uroviricota</taxon>
        <taxon>Caudoviricetes</taxon>
        <taxon>Gracegardnervirinae</taxon>
        <taxon>Cheoctovirus</taxon>
        <taxon>Cheoctovirus poptart</taxon>
    </lineage>
</organism>
<gene>
    <name evidence="2" type="ORF">POPTART_62</name>
</gene>
<dbReference type="KEGG" id="vg:26640736"/>
<feature type="compositionally biased region" description="Low complexity" evidence="1">
    <location>
        <begin position="37"/>
        <end position="61"/>
    </location>
</feature>
<dbReference type="EMBL" id="KT281792">
    <property type="protein sequence ID" value="ALA48609.1"/>
    <property type="molecule type" value="Genomic_DNA"/>
</dbReference>
<dbReference type="GeneID" id="26640736"/>
<proteinExistence type="predicted"/>
<evidence type="ECO:0000313" key="2">
    <source>
        <dbReference type="EMBL" id="ALA48609.1"/>
    </source>
</evidence>
<feature type="compositionally biased region" description="Low complexity" evidence="1">
    <location>
        <begin position="1"/>
        <end position="27"/>
    </location>
</feature>
<dbReference type="Proteomes" id="UP000204216">
    <property type="component" value="Segment"/>
</dbReference>
<evidence type="ECO:0000256" key="1">
    <source>
        <dbReference type="SAM" id="MobiDB-lite"/>
    </source>
</evidence>
<keyword evidence="3" id="KW-1185">Reference proteome</keyword>
<dbReference type="RefSeq" id="YP_009214422.1">
    <property type="nucleotide sequence ID" value="NC_028961.1"/>
</dbReference>